<dbReference type="SUPFAM" id="SSF57903">
    <property type="entry name" value="FYVE/PHD zinc finger"/>
    <property type="match status" value="1"/>
</dbReference>
<gene>
    <name evidence="8" type="ORF">BSP0115_LOCUS7158</name>
</gene>
<dbReference type="InterPro" id="IPR000306">
    <property type="entry name" value="Znf_FYVE"/>
</dbReference>
<dbReference type="Pfam" id="PF13920">
    <property type="entry name" value="zf-C3HC4_3"/>
    <property type="match status" value="1"/>
</dbReference>
<keyword evidence="2 4" id="KW-0863">Zinc-finger</keyword>
<evidence type="ECO:0000256" key="4">
    <source>
        <dbReference type="PROSITE-ProRule" id="PRU00175"/>
    </source>
</evidence>
<organism evidence="8">
    <name type="scientific">Bicosoecida sp. CB-2014</name>
    <dbReference type="NCBI Taxonomy" id="1486930"/>
    <lineage>
        <taxon>Eukaryota</taxon>
        <taxon>Sar</taxon>
        <taxon>Stramenopiles</taxon>
        <taxon>Bigyra</taxon>
        <taxon>Opalozoa</taxon>
        <taxon>Bicosoecida</taxon>
    </lineage>
</organism>
<sequence>MDPTACGAAAVEALGRLWQADGSSDVCPGCGDAFSVFSRRHHCRCCGRLACDCCTASTWEARALPLHCRRGGSGSSGFRVCHDCVRDSEALKAALRSGELEPFGRLMAASVVARALVMRDLPLPGERGRRSAHVVAQAGSLPLLRHLRSAYRVTMTAVDDRGRTPFAVAAAKPSLHVMRWLALCVGSRAAEVACVDTRALCRAFDAGILGVAPWKDGAARGKSVSSASGGFAPDGDDPPHQSADGYDATIVDHDAATSDSCGSDGGAAAPTSPLRGPPVTPGRHGLALDSGSSTFEVSTCLVCWERPACFCFVPCGHVVACSVCVDELETHHCPYCRAPVERRIKAYFPSV</sequence>
<dbReference type="GO" id="GO:0008270">
    <property type="term" value="F:zinc ion binding"/>
    <property type="evidence" value="ECO:0007669"/>
    <property type="project" value="UniProtKB-KW"/>
</dbReference>
<evidence type="ECO:0000256" key="2">
    <source>
        <dbReference type="ARBA" id="ARBA00022771"/>
    </source>
</evidence>
<feature type="domain" description="FYVE-type" evidence="7">
    <location>
        <begin position="21"/>
        <end position="89"/>
    </location>
</feature>
<keyword evidence="3" id="KW-0862">Zinc</keyword>
<dbReference type="Gene3D" id="3.30.40.10">
    <property type="entry name" value="Zinc/RING finger domain, C3HC4 (zinc finger)"/>
    <property type="match status" value="2"/>
</dbReference>
<dbReference type="EMBL" id="HBFS01010390">
    <property type="protein sequence ID" value="CAD8913906.1"/>
    <property type="molecule type" value="Transcribed_RNA"/>
</dbReference>
<evidence type="ECO:0000256" key="5">
    <source>
        <dbReference type="SAM" id="MobiDB-lite"/>
    </source>
</evidence>
<dbReference type="PROSITE" id="PS50089">
    <property type="entry name" value="ZF_RING_2"/>
    <property type="match status" value="1"/>
</dbReference>
<feature type="region of interest" description="Disordered" evidence="5">
    <location>
        <begin position="225"/>
        <end position="285"/>
    </location>
</feature>
<dbReference type="SUPFAM" id="SSF48403">
    <property type="entry name" value="Ankyrin repeat"/>
    <property type="match status" value="1"/>
</dbReference>
<feature type="domain" description="RING-type" evidence="6">
    <location>
        <begin position="300"/>
        <end position="337"/>
    </location>
</feature>
<evidence type="ECO:0000259" key="7">
    <source>
        <dbReference type="PROSITE" id="PS50178"/>
    </source>
</evidence>
<evidence type="ECO:0000256" key="3">
    <source>
        <dbReference type="ARBA" id="ARBA00022833"/>
    </source>
</evidence>
<name>A0A7S1CAA7_9STRA</name>
<accession>A0A7S1CAA7</accession>
<dbReference type="SMART" id="SM00064">
    <property type="entry name" value="FYVE"/>
    <property type="match status" value="1"/>
</dbReference>
<evidence type="ECO:0000259" key="6">
    <source>
        <dbReference type="PROSITE" id="PS50089"/>
    </source>
</evidence>
<dbReference type="Pfam" id="PF01363">
    <property type="entry name" value="FYVE"/>
    <property type="match status" value="1"/>
</dbReference>
<dbReference type="InterPro" id="IPR011011">
    <property type="entry name" value="Znf_FYVE_PHD"/>
</dbReference>
<dbReference type="PROSITE" id="PS50178">
    <property type="entry name" value="ZF_FYVE"/>
    <property type="match status" value="1"/>
</dbReference>
<dbReference type="AlphaFoldDB" id="A0A7S1CAA7"/>
<evidence type="ECO:0008006" key="9">
    <source>
        <dbReference type="Google" id="ProtNLM"/>
    </source>
</evidence>
<dbReference type="InterPro" id="IPR001841">
    <property type="entry name" value="Znf_RING"/>
</dbReference>
<dbReference type="InterPro" id="IPR017455">
    <property type="entry name" value="Znf_FYVE-rel"/>
</dbReference>
<proteinExistence type="predicted"/>
<dbReference type="InterPro" id="IPR013083">
    <property type="entry name" value="Znf_RING/FYVE/PHD"/>
</dbReference>
<dbReference type="InterPro" id="IPR036770">
    <property type="entry name" value="Ankyrin_rpt-contain_sf"/>
</dbReference>
<protein>
    <recommendedName>
        <fullName evidence="9">RING-type domain-containing protein</fullName>
    </recommendedName>
</protein>
<evidence type="ECO:0000256" key="1">
    <source>
        <dbReference type="ARBA" id="ARBA00022723"/>
    </source>
</evidence>
<evidence type="ECO:0000313" key="8">
    <source>
        <dbReference type="EMBL" id="CAD8913906.1"/>
    </source>
</evidence>
<reference evidence="8" key="1">
    <citation type="submission" date="2021-01" db="EMBL/GenBank/DDBJ databases">
        <authorList>
            <person name="Corre E."/>
            <person name="Pelletier E."/>
            <person name="Niang G."/>
            <person name="Scheremetjew M."/>
            <person name="Finn R."/>
            <person name="Kale V."/>
            <person name="Holt S."/>
            <person name="Cochrane G."/>
            <person name="Meng A."/>
            <person name="Brown T."/>
            <person name="Cohen L."/>
        </authorList>
    </citation>
    <scope>NUCLEOTIDE SEQUENCE</scope>
    <source>
        <strain evidence="8">Ms1</strain>
    </source>
</reference>
<keyword evidence="1" id="KW-0479">Metal-binding</keyword>
<dbReference type="SUPFAM" id="SSF57850">
    <property type="entry name" value="RING/U-box"/>
    <property type="match status" value="1"/>
</dbReference>